<dbReference type="EMBL" id="JAKIKS010000001">
    <property type="protein sequence ID" value="MCL1122954.1"/>
    <property type="molecule type" value="Genomic_DNA"/>
</dbReference>
<dbReference type="Proteomes" id="UP001203423">
    <property type="component" value="Unassembled WGS sequence"/>
</dbReference>
<evidence type="ECO:0000256" key="1">
    <source>
        <dbReference type="SAM" id="SignalP"/>
    </source>
</evidence>
<accession>A0ABT0L5I8</accession>
<sequence length="320" mass="34650">MMRSTRMINFLLIPFLLFSQASFAAKSINKQMQLQGDVSLNVKVLRGKVLIQTWQKHAIKVTGSLDKFSEGFVFDKEGNKVVIEDKLPEKVTGENKYGSDLVITVPASLSLTVLGVSANYDVSQLGGELSIETVSGHIKADQLSGTILLHTISGDIITKGLQGDASLDTVSGAIADYDSQGTMRYSSVNGNLSANNQAKNVFVEQISGNTTLRLTTVDNLSVKSISGALELNLDSLTNSAHISSVSGDIFTQFSKMPSCNFDIDAGPGGKITNTLTKDKPSKEKYRPNTYLRFMTGEGAADFFVKSISGHIQIRKQRLIE</sequence>
<gene>
    <name evidence="3" type="ORF">L2764_00270</name>
</gene>
<evidence type="ECO:0000313" key="4">
    <source>
        <dbReference type="Proteomes" id="UP001203423"/>
    </source>
</evidence>
<feature type="chain" id="PRO_5045798427" evidence="1">
    <location>
        <begin position="25"/>
        <end position="320"/>
    </location>
</feature>
<comment type="caution">
    <text evidence="3">The sequence shown here is derived from an EMBL/GenBank/DDBJ whole genome shotgun (WGS) entry which is preliminary data.</text>
</comment>
<organism evidence="3 4">
    <name type="scientific">Shewanella surugensis</name>
    <dbReference type="NCBI Taxonomy" id="212020"/>
    <lineage>
        <taxon>Bacteria</taxon>
        <taxon>Pseudomonadati</taxon>
        <taxon>Pseudomonadota</taxon>
        <taxon>Gammaproteobacteria</taxon>
        <taxon>Alteromonadales</taxon>
        <taxon>Shewanellaceae</taxon>
        <taxon>Shewanella</taxon>
    </lineage>
</organism>
<dbReference type="InterPro" id="IPR025164">
    <property type="entry name" value="Toastrack_DUF4097"/>
</dbReference>
<keyword evidence="4" id="KW-1185">Reference proteome</keyword>
<proteinExistence type="predicted"/>
<feature type="domain" description="DUF4097" evidence="2">
    <location>
        <begin position="47"/>
        <end position="313"/>
    </location>
</feature>
<protein>
    <submittedName>
        <fullName evidence="3">DUF4097 family beta strand repeat-containing protein</fullName>
    </submittedName>
</protein>
<dbReference type="RefSeq" id="WP_248938232.1">
    <property type="nucleotide sequence ID" value="NZ_JAKIKS010000001.1"/>
</dbReference>
<name>A0ABT0L5I8_9GAMM</name>
<reference evidence="3 4" key="1">
    <citation type="submission" date="2022-01" db="EMBL/GenBank/DDBJ databases">
        <title>Whole genome-based taxonomy of the Shewanellaceae.</title>
        <authorList>
            <person name="Martin-Rodriguez A.J."/>
        </authorList>
    </citation>
    <scope>NUCLEOTIDE SEQUENCE [LARGE SCALE GENOMIC DNA]</scope>
    <source>
        <strain evidence="3 4">DSM 17177</strain>
    </source>
</reference>
<evidence type="ECO:0000259" key="2">
    <source>
        <dbReference type="Pfam" id="PF13349"/>
    </source>
</evidence>
<dbReference type="Pfam" id="PF13349">
    <property type="entry name" value="DUF4097"/>
    <property type="match status" value="1"/>
</dbReference>
<evidence type="ECO:0000313" key="3">
    <source>
        <dbReference type="EMBL" id="MCL1122954.1"/>
    </source>
</evidence>
<keyword evidence="1" id="KW-0732">Signal</keyword>
<feature type="signal peptide" evidence="1">
    <location>
        <begin position="1"/>
        <end position="24"/>
    </location>
</feature>